<evidence type="ECO:0000313" key="3">
    <source>
        <dbReference type="RefSeq" id="XP_030982162.1"/>
    </source>
</evidence>
<gene>
    <name evidence="3" type="ORF">PgNI_06599</name>
</gene>
<reference evidence="3" key="3">
    <citation type="submission" date="2025-08" db="UniProtKB">
        <authorList>
            <consortium name="RefSeq"/>
        </authorList>
    </citation>
    <scope>IDENTIFICATION</scope>
    <source>
        <strain evidence="3">NI907</strain>
    </source>
</reference>
<proteinExistence type="predicted"/>
<reference evidence="2 3" key="1">
    <citation type="journal article" date="2019" name="Mol. Biol. Evol.">
        <title>Blast fungal genomes show frequent chromosomal changes, gene gains and losses, and effector gene turnover.</title>
        <authorList>
            <person name="Gomez Luciano L.B."/>
            <person name="Jason Tsai I."/>
            <person name="Chuma I."/>
            <person name="Tosa Y."/>
            <person name="Chen Y.H."/>
            <person name="Li J.Y."/>
            <person name="Li M.Y."/>
            <person name="Jade Lu M.Y."/>
            <person name="Nakayashiki H."/>
            <person name="Li W.H."/>
        </authorList>
    </citation>
    <scope>NUCLEOTIDE SEQUENCE [LARGE SCALE GENOMIC DNA]</scope>
    <source>
        <strain evidence="2 3">NI907</strain>
    </source>
</reference>
<organism evidence="2 3">
    <name type="scientific">Pyricularia grisea</name>
    <name type="common">Crabgrass-specific blast fungus</name>
    <name type="synonym">Magnaporthe grisea</name>
    <dbReference type="NCBI Taxonomy" id="148305"/>
    <lineage>
        <taxon>Eukaryota</taxon>
        <taxon>Fungi</taxon>
        <taxon>Dikarya</taxon>
        <taxon>Ascomycota</taxon>
        <taxon>Pezizomycotina</taxon>
        <taxon>Sordariomycetes</taxon>
        <taxon>Sordariomycetidae</taxon>
        <taxon>Magnaporthales</taxon>
        <taxon>Pyriculariaceae</taxon>
        <taxon>Pyricularia</taxon>
    </lineage>
</organism>
<dbReference type="RefSeq" id="XP_030982162.1">
    <property type="nucleotide sequence ID" value="XM_031126620.1"/>
</dbReference>
<keyword evidence="2" id="KW-1185">Reference proteome</keyword>
<reference evidence="3" key="2">
    <citation type="submission" date="2019-10" db="EMBL/GenBank/DDBJ databases">
        <authorList>
            <consortium name="NCBI Genome Project"/>
        </authorList>
    </citation>
    <scope>NUCLEOTIDE SEQUENCE</scope>
    <source>
        <strain evidence="3">NI907</strain>
    </source>
</reference>
<dbReference type="Proteomes" id="UP000515153">
    <property type="component" value="Chromosome I"/>
</dbReference>
<feature type="region of interest" description="Disordered" evidence="1">
    <location>
        <begin position="88"/>
        <end position="108"/>
    </location>
</feature>
<protein>
    <submittedName>
        <fullName evidence="3">Uncharacterized protein</fullName>
    </submittedName>
</protein>
<accession>A0A6P8B4P1</accession>
<name>A0A6P8B4P1_PYRGI</name>
<dbReference type="AlphaFoldDB" id="A0A6P8B4P1"/>
<dbReference type="KEGG" id="pgri:PgNI_06599"/>
<dbReference type="GeneID" id="41961529"/>
<evidence type="ECO:0000313" key="2">
    <source>
        <dbReference type="Proteomes" id="UP000515153"/>
    </source>
</evidence>
<evidence type="ECO:0000256" key="1">
    <source>
        <dbReference type="SAM" id="MobiDB-lite"/>
    </source>
</evidence>
<sequence length="108" mass="12682">MPKSHQTRPRNPGDQPELHTYLGTLVNWVVETMGGLWKRQTRPQIQARRIVIRLRYDALGYLPLLKRQVEPVELLDRSKEGRRLRNGYLPYLGQGDVDPRRNRQALVN</sequence>